<gene>
    <name evidence="1" type="ORF">ZIOFF_009984</name>
</gene>
<organism evidence="1 2">
    <name type="scientific">Zingiber officinale</name>
    <name type="common">Ginger</name>
    <name type="synonym">Amomum zingiber</name>
    <dbReference type="NCBI Taxonomy" id="94328"/>
    <lineage>
        <taxon>Eukaryota</taxon>
        <taxon>Viridiplantae</taxon>
        <taxon>Streptophyta</taxon>
        <taxon>Embryophyta</taxon>
        <taxon>Tracheophyta</taxon>
        <taxon>Spermatophyta</taxon>
        <taxon>Magnoliopsida</taxon>
        <taxon>Liliopsida</taxon>
        <taxon>Zingiberales</taxon>
        <taxon>Zingiberaceae</taxon>
        <taxon>Zingiber</taxon>
    </lineage>
</organism>
<dbReference type="InterPro" id="IPR012438">
    <property type="entry name" value="DUF1639"/>
</dbReference>
<protein>
    <submittedName>
        <fullName evidence="1">Uncharacterized protein</fullName>
    </submittedName>
</protein>
<proteinExistence type="predicted"/>
<dbReference type="AlphaFoldDB" id="A0A8J5HNJ9"/>
<evidence type="ECO:0000313" key="1">
    <source>
        <dbReference type="EMBL" id="KAG6527850.1"/>
    </source>
</evidence>
<accession>A0A8J5HNJ9</accession>
<sequence>MVCEGENADERASAASLPRFFISLSNKEKEEDFMVMKGCKLPQRPKKRSKFVQKCILFTNLKYSRVEIDEVRFEWAKCMLDYI</sequence>
<keyword evidence="2" id="KW-1185">Reference proteome</keyword>
<dbReference type="EMBL" id="JACMSC010000003">
    <property type="protein sequence ID" value="KAG6527850.1"/>
    <property type="molecule type" value="Genomic_DNA"/>
</dbReference>
<reference evidence="1 2" key="1">
    <citation type="submission" date="2020-08" db="EMBL/GenBank/DDBJ databases">
        <title>Plant Genome Project.</title>
        <authorList>
            <person name="Zhang R.-G."/>
        </authorList>
    </citation>
    <scope>NUCLEOTIDE SEQUENCE [LARGE SCALE GENOMIC DNA]</scope>
    <source>
        <tissue evidence="1">Rhizome</tissue>
    </source>
</reference>
<comment type="caution">
    <text evidence="1">The sequence shown here is derived from an EMBL/GenBank/DDBJ whole genome shotgun (WGS) entry which is preliminary data.</text>
</comment>
<dbReference type="Pfam" id="PF07797">
    <property type="entry name" value="DUF1639"/>
    <property type="match status" value="1"/>
</dbReference>
<name>A0A8J5HNJ9_ZINOF</name>
<dbReference type="PANTHER" id="PTHR33130">
    <property type="entry name" value="PUTATIVE (DUF1639)-RELATED"/>
    <property type="match status" value="1"/>
</dbReference>
<evidence type="ECO:0000313" key="2">
    <source>
        <dbReference type="Proteomes" id="UP000734854"/>
    </source>
</evidence>
<dbReference type="PANTHER" id="PTHR33130:SF12">
    <property type="entry name" value="EXPRESSED PROTEIN"/>
    <property type="match status" value="1"/>
</dbReference>
<dbReference type="Proteomes" id="UP000734854">
    <property type="component" value="Unassembled WGS sequence"/>
</dbReference>